<sequence>MTTHRNAQALSLLEDSATTGRSYVQDETGTREKLLSLTKSLSAAVELPSEAIQRMGWAEPARSAEVKIAGDLKLFDKLAEKEDVGLTAAELATESKADPILTSCIMRHLVAMNVVGEKGADHYVATPFSTALTEPKYRDGITYAYIPYLISL</sequence>
<keyword evidence="3" id="KW-1185">Reference proteome</keyword>
<protein>
    <submittedName>
        <fullName evidence="2">Winged helix-turn-helix DNA-binding domain</fullName>
    </submittedName>
</protein>
<dbReference type="AlphaFoldDB" id="A0A1W5D881"/>
<name>A0A1W5D881_9LECA</name>
<dbReference type="InterPro" id="IPR012967">
    <property type="entry name" value="COMT_dimerisation"/>
</dbReference>
<dbReference type="GO" id="GO:0003677">
    <property type="term" value="F:DNA binding"/>
    <property type="evidence" value="ECO:0007669"/>
    <property type="project" value="UniProtKB-KW"/>
</dbReference>
<dbReference type="SUPFAM" id="SSF46785">
    <property type="entry name" value="Winged helix' DNA-binding domain"/>
    <property type="match status" value="1"/>
</dbReference>
<organism evidence="2 3">
    <name type="scientific">Lasallia pustulata</name>
    <dbReference type="NCBI Taxonomy" id="136370"/>
    <lineage>
        <taxon>Eukaryota</taxon>
        <taxon>Fungi</taxon>
        <taxon>Dikarya</taxon>
        <taxon>Ascomycota</taxon>
        <taxon>Pezizomycotina</taxon>
        <taxon>Lecanoromycetes</taxon>
        <taxon>OSLEUM clade</taxon>
        <taxon>Umbilicariomycetidae</taxon>
        <taxon>Umbilicariales</taxon>
        <taxon>Umbilicariaceae</taxon>
        <taxon>Lasallia</taxon>
    </lineage>
</organism>
<feature type="domain" description="O-methyltransferase dimerisation" evidence="1">
    <location>
        <begin position="64"/>
        <end position="133"/>
    </location>
</feature>
<dbReference type="Gene3D" id="1.10.10.10">
    <property type="entry name" value="Winged helix-like DNA-binding domain superfamily/Winged helix DNA-binding domain"/>
    <property type="match status" value="1"/>
</dbReference>
<dbReference type="InterPro" id="IPR036390">
    <property type="entry name" value="WH_DNA-bd_sf"/>
</dbReference>
<evidence type="ECO:0000313" key="3">
    <source>
        <dbReference type="Proteomes" id="UP000192927"/>
    </source>
</evidence>
<dbReference type="PANTHER" id="PTHR43712">
    <property type="entry name" value="PUTATIVE (AFU_ORTHOLOGUE AFUA_4G14580)-RELATED"/>
    <property type="match status" value="1"/>
</dbReference>
<proteinExistence type="predicted"/>
<keyword evidence="2" id="KW-0238">DNA-binding</keyword>
<dbReference type="EMBL" id="FWEW01003499">
    <property type="protein sequence ID" value="SLM39316.1"/>
    <property type="molecule type" value="Genomic_DNA"/>
</dbReference>
<dbReference type="Pfam" id="PF08100">
    <property type="entry name" value="Dimerisation"/>
    <property type="match status" value="1"/>
</dbReference>
<accession>A0A1W5D881</accession>
<dbReference type="PANTHER" id="PTHR43712:SF1">
    <property type="entry name" value="HYPOTHETICAL O-METHYLTRANSFERASE (EUROFUNG)-RELATED"/>
    <property type="match status" value="1"/>
</dbReference>
<evidence type="ECO:0000259" key="1">
    <source>
        <dbReference type="Pfam" id="PF08100"/>
    </source>
</evidence>
<evidence type="ECO:0000313" key="2">
    <source>
        <dbReference type="EMBL" id="SLM39316.1"/>
    </source>
</evidence>
<reference evidence="3" key="1">
    <citation type="submission" date="2017-03" db="EMBL/GenBank/DDBJ databases">
        <authorList>
            <person name="Sharma R."/>
            <person name="Thines M."/>
        </authorList>
    </citation>
    <scope>NUCLEOTIDE SEQUENCE [LARGE SCALE GENOMIC DNA]</scope>
</reference>
<dbReference type="Proteomes" id="UP000192927">
    <property type="component" value="Unassembled WGS sequence"/>
</dbReference>
<dbReference type="InterPro" id="IPR036388">
    <property type="entry name" value="WH-like_DNA-bd_sf"/>
</dbReference>
<dbReference type="GO" id="GO:0046983">
    <property type="term" value="F:protein dimerization activity"/>
    <property type="evidence" value="ECO:0007669"/>
    <property type="project" value="InterPro"/>
</dbReference>